<sequence length="85" mass="9086">MTASATNLLGLVKHLAGIEFGYLGESVGRPPPVRLPWVADGSIWAGADMWAAAEENSRDPVALYQTAWQHSDQSIERLGLAAPAQ</sequence>
<protein>
    <submittedName>
        <fullName evidence="1">Uncharacterized protein DUF664</fullName>
    </submittedName>
</protein>
<gene>
    <name evidence="1" type="ORF">EV191_12258</name>
</gene>
<dbReference type="InterPro" id="IPR034660">
    <property type="entry name" value="DinB/YfiT-like"/>
</dbReference>
<accession>A0A4R2Q651</accession>
<comment type="caution">
    <text evidence="1">The sequence shown here is derived from an EMBL/GenBank/DDBJ whole genome shotgun (WGS) entry which is preliminary data.</text>
</comment>
<dbReference type="EMBL" id="SLXQ01000022">
    <property type="protein sequence ID" value="TCP43444.1"/>
    <property type="molecule type" value="Genomic_DNA"/>
</dbReference>
<dbReference type="Gene3D" id="1.20.120.450">
    <property type="entry name" value="dinb family like domain"/>
    <property type="match status" value="1"/>
</dbReference>
<organism evidence="1 2">
    <name type="scientific">Tamaricihabitans halophyticus</name>
    <dbReference type="NCBI Taxonomy" id="1262583"/>
    <lineage>
        <taxon>Bacteria</taxon>
        <taxon>Bacillati</taxon>
        <taxon>Actinomycetota</taxon>
        <taxon>Actinomycetes</taxon>
        <taxon>Pseudonocardiales</taxon>
        <taxon>Pseudonocardiaceae</taxon>
        <taxon>Tamaricihabitans</taxon>
    </lineage>
</organism>
<proteinExistence type="predicted"/>
<dbReference type="SUPFAM" id="SSF109854">
    <property type="entry name" value="DinB/YfiT-like putative metalloenzymes"/>
    <property type="match status" value="1"/>
</dbReference>
<evidence type="ECO:0000313" key="2">
    <source>
        <dbReference type="Proteomes" id="UP000294911"/>
    </source>
</evidence>
<dbReference type="AlphaFoldDB" id="A0A4R2Q651"/>
<dbReference type="Pfam" id="PF04978">
    <property type="entry name" value="MST"/>
    <property type="match status" value="1"/>
</dbReference>
<evidence type="ECO:0000313" key="1">
    <source>
        <dbReference type="EMBL" id="TCP43444.1"/>
    </source>
</evidence>
<keyword evidence="2" id="KW-1185">Reference proteome</keyword>
<name>A0A4R2Q651_9PSEU</name>
<dbReference type="Proteomes" id="UP000294911">
    <property type="component" value="Unassembled WGS sequence"/>
</dbReference>
<dbReference type="RefSeq" id="WP_243659285.1">
    <property type="nucleotide sequence ID" value="NZ_SLXQ01000022.1"/>
</dbReference>
<reference evidence="1 2" key="1">
    <citation type="submission" date="2019-03" db="EMBL/GenBank/DDBJ databases">
        <title>Genomic Encyclopedia of Type Strains, Phase IV (KMG-IV): sequencing the most valuable type-strain genomes for metagenomic binning, comparative biology and taxonomic classification.</title>
        <authorList>
            <person name="Goeker M."/>
        </authorList>
    </citation>
    <scope>NUCLEOTIDE SEQUENCE [LARGE SCALE GENOMIC DNA]</scope>
    <source>
        <strain evidence="1 2">DSM 45765</strain>
    </source>
</reference>
<dbReference type="InterPro" id="IPR007061">
    <property type="entry name" value="MST-like"/>
</dbReference>